<feature type="compositionally biased region" description="Low complexity" evidence="2">
    <location>
        <begin position="183"/>
        <end position="200"/>
    </location>
</feature>
<feature type="signal peptide" evidence="3">
    <location>
        <begin position="1"/>
        <end position="21"/>
    </location>
</feature>
<evidence type="ECO:0000313" key="5">
    <source>
        <dbReference type="Proteomes" id="UP000032439"/>
    </source>
</evidence>
<evidence type="ECO:0000256" key="1">
    <source>
        <dbReference type="SAM" id="Coils"/>
    </source>
</evidence>
<dbReference type="PATRIC" id="fig|316.110.peg.3541"/>
<feature type="region of interest" description="Disordered" evidence="2">
    <location>
        <begin position="108"/>
        <end position="200"/>
    </location>
</feature>
<dbReference type="Proteomes" id="UP000032439">
    <property type="component" value="Unassembled WGS sequence"/>
</dbReference>
<dbReference type="RefSeq" id="WP_044314396.1">
    <property type="nucleotide sequence ID" value="NZ_JXXD01000041.1"/>
</dbReference>
<proteinExistence type="predicted"/>
<feature type="compositionally biased region" description="Low complexity" evidence="2">
    <location>
        <begin position="108"/>
        <end position="171"/>
    </location>
</feature>
<reference evidence="4 5" key="1">
    <citation type="submission" date="2014-11" db="EMBL/GenBank/DDBJ databases">
        <title>Genomics and ecophysiology of heterotrophic nitrogen fixing bacteria isolated from estuarine surface water.</title>
        <authorList>
            <person name="Bentzon-Tilia M."/>
            <person name="Severin I."/>
            <person name="Hansen L.H."/>
            <person name="Riemann L."/>
        </authorList>
    </citation>
    <scope>NUCLEOTIDE SEQUENCE [LARGE SCALE GENOMIC DNA]</scope>
    <source>
        <strain evidence="4 5">BAL361</strain>
    </source>
</reference>
<feature type="compositionally biased region" description="Pro residues" evidence="2">
    <location>
        <begin position="172"/>
        <end position="182"/>
    </location>
</feature>
<feature type="chain" id="PRO_5002319093" evidence="3">
    <location>
        <begin position="22"/>
        <end position="635"/>
    </location>
</feature>
<evidence type="ECO:0000256" key="2">
    <source>
        <dbReference type="SAM" id="MobiDB-lite"/>
    </source>
</evidence>
<sequence>MNVRHISLLALSLAVTASAQAASHRLAYSKAENVEVFVDHADGQPWCSDNLKLRFAFAGPADQDSINRLLPKLGGLFATQCSSATQLSWTSVDSTGKTQASGSASQAAGWLAQAADTAPAAPQPAAEQAPAPTVAQAPAEAPASAAPAARETAPATAEPEPAKPTQAEAEAPQPPAASPAPTAPLADAQPAEPAERPAPVEQAVAPAPVIAKEFSVNGWQPPLARDVFAKADFITEITDQNGCRFRLGFKPEDDIANISATSSGVTCGPDGYAQGSGSLTLNRRDGVRLHQFKGSFLDGLEIYGDAPQLPVVGIDQRKNLLLLLHSEPASKVHYLLRMGHSYNGHWNAGSVTLIALTETRDLFRDLESIRRTIDLATAHLDKSAPKIRAIQFYGMRDLEKGLYEGDRDFWLYDISLSRHYRTKKWEYDPARADNHLFAYERKEAELQRRAELEREREAQRQRELLARQAEQQLQLYRQLRRETRKPEELYGRILSDASYSPFSGGGYAAMMQGRAQGYSQIVHIDGKTDGGWEVDYPYPAVLDTKDSEQDADEGWFLVKGEARLDASRKDEQNLPLTLISATTLQGCSEKGCADLRDPLKLARHEIGDPDWTPEEAKSLIQQAWPERAELQGDDE</sequence>
<protein>
    <submittedName>
        <fullName evidence="4">Uncharacterized protein</fullName>
    </submittedName>
</protein>
<gene>
    <name evidence="4" type="ORF">LO50_05770</name>
</gene>
<evidence type="ECO:0000256" key="3">
    <source>
        <dbReference type="SAM" id="SignalP"/>
    </source>
</evidence>
<name>A0A0D7EA88_STUST</name>
<keyword evidence="3" id="KW-0732">Signal</keyword>
<dbReference type="AlphaFoldDB" id="A0A0D7EA88"/>
<accession>A0A0D7EA88</accession>
<dbReference type="EMBL" id="JXXD01000041">
    <property type="protein sequence ID" value="KIZ37410.1"/>
    <property type="molecule type" value="Genomic_DNA"/>
</dbReference>
<organism evidence="4 5">
    <name type="scientific">Stutzerimonas stutzeri</name>
    <name type="common">Pseudomonas stutzeri</name>
    <dbReference type="NCBI Taxonomy" id="316"/>
    <lineage>
        <taxon>Bacteria</taxon>
        <taxon>Pseudomonadati</taxon>
        <taxon>Pseudomonadota</taxon>
        <taxon>Gammaproteobacteria</taxon>
        <taxon>Pseudomonadales</taxon>
        <taxon>Pseudomonadaceae</taxon>
        <taxon>Stutzerimonas</taxon>
    </lineage>
</organism>
<feature type="coiled-coil region" evidence="1">
    <location>
        <begin position="436"/>
        <end position="482"/>
    </location>
</feature>
<evidence type="ECO:0000313" key="4">
    <source>
        <dbReference type="EMBL" id="KIZ37410.1"/>
    </source>
</evidence>
<comment type="caution">
    <text evidence="4">The sequence shown here is derived from an EMBL/GenBank/DDBJ whole genome shotgun (WGS) entry which is preliminary data.</text>
</comment>
<keyword evidence="1" id="KW-0175">Coiled coil</keyword>